<comment type="caution">
    <text evidence="1">The sequence shown here is derived from an EMBL/GenBank/DDBJ whole genome shotgun (WGS) entry which is preliminary data.</text>
</comment>
<name>A0A3S1K434_9BACL</name>
<dbReference type="Proteomes" id="UP000279446">
    <property type="component" value="Unassembled WGS sequence"/>
</dbReference>
<evidence type="ECO:0000313" key="2">
    <source>
        <dbReference type="Proteomes" id="UP000279446"/>
    </source>
</evidence>
<sequence length="70" mass="7854">MEQALGSPAAHSSRMQEAPANTVQRIYLVVRSIPPMSECIVEKAWNEVKLVMYHLPEANLSNVVFVKRTS</sequence>
<evidence type="ECO:0000313" key="1">
    <source>
        <dbReference type="EMBL" id="RUT43420.1"/>
    </source>
</evidence>
<dbReference type="AlphaFoldDB" id="A0A3S1K434"/>
<accession>A0A3S1K434</accession>
<keyword evidence="2" id="KW-1185">Reference proteome</keyword>
<reference evidence="1 2" key="1">
    <citation type="submission" date="2018-12" db="EMBL/GenBank/DDBJ databases">
        <authorList>
            <person name="Sun L."/>
            <person name="Chen Z."/>
        </authorList>
    </citation>
    <scope>NUCLEOTIDE SEQUENCE [LARGE SCALE GENOMIC DNA]</scope>
    <source>
        <strain evidence="1 2">DSM 15890</strain>
    </source>
</reference>
<protein>
    <submittedName>
        <fullName evidence="1">Uncharacterized protein</fullName>
    </submittedName>
</protein>
<gene>
    <name evidence="1" type="ORF">EJP82_20085</name>
</gene>
<proteinExistence type="predicted"/>
<organism evidence="1 2">
    <name type="scientific">Paenibacillus anaericanus</name>
    <dbReference type="NCBI Taxonomy" id="170367"/>
    <lineage>
        <taxon>Bacteria</taxon>
        <taxon>Bacillati</taxon>
        <taxon>Bacillota</taxon>
        <taxon>Bacilli</taxon>
        <taxon>Bacillales</taxon>
        <taxon>Paenibacillaceae</taxon>
        <taxon>Paenibacillus</taxon>
    </lineage>
</organism>
<dbReference type="EMBL" id="RZNY01000019">
    <property type="protein sequence ID" value="RUT43420.1"/>
    <property type="molecule type" value="Genomic_DNA"/>
</dbReference>